<keyword evidence="2" id="KW-1185">Reference proteome</keyword>
<evidence type="ECO:0000313" key="2">
    <source>
        <dbReference type="Proteomes" id="UP000632766"/>
    </source>
</evidence>
<protein>
    <recommendedName>
        <fullName evidence="3">Isopropylmalate/homocitrate/citramalate synthases</fullName>
    </recommendedName>
</protein>
<evidence type="ECO:0008006" key="3">
    <source>
        <dbReference type="Google" id="ProtNLM"/>
    </source>
</evidence>
<dbReference type="InterPro" id="IPR055643">
    <property type="entry name" value="DUF7219"/>
</dbReference>
<dbReference type="Proteomes" id="UP000632766">
    <property type="component" value="Unassembled WGS sequence"/>
</dbReference>
<sequence>MIKIDQKDKNNFICPRSRYYGGIKLENLMFNANLQEFAHKVSFIANLETGGKLSPEQAYEQIQTLWKKLEHSKEELKIGMNNIN</sequence>
<dbReference type="AlphaFoldDB" id="A0A8J7HZF4"/>
<dbReference type="EMBL" id="JAECZC010000086">
    <property type="protein sequence ID" value="MBH8566208.1"/>
    <property type="molecule type" value="Genomic_DNA"/>
</dbReference>
<dbReference type="RefSeq" id="WP_198127968.1">
    <property type="nucleotide sequence ID" value="NZ_JAECZC010000086.1"/>
</dbReference>
<proteinExistence type="predicted"/>
<dbReference type="Pfam" id="PF23856">
    <property type="entry name" value="DUF7219"/>
    <property type="match status" value="1"/>
</dbReference>
<accession>A0A8J7HZF4</accession>
<comment type="caution">
    <text evidence="1">The sequence shown here is derived from an EMBL/GenBank/DDBJ whole genome shotgun (WGS) entry which is preliminary data.</text>
</comment>
<reference evidence="1 2" key="1">
    <citation type="journal article" date="2021" name="Int. J. Syst. Evol. Microbiol.">
        <title>Amazonocrinis nigriterrae gen. nov., sp. nov., Atlanticothrix silvestris gen. nov., sp. nov. and Dendronalium phyllosphericum gen. nov., sp. nov., nostocacean cyanobacteria from Brazilian environments.</title>
        <authorList>
            <person name="Alvarenga D.O."/>
            <person name="Andreote A.P.D."/>
            <person name="Branco L.H.Z."/>
            <person name="Delbaje E."/>
            <person name="Cruz R.B."/>
            <person name="Varani A.M."/>
            <person name="Fiore M.F."/>
        </authorList>
    </citation>
    <scope>NUCLEOTIDE SEQUENCE [LARGE SCALE GENOMIC DNA]</scope>
    <source>
        <strain evidence="1 2">CENA67</strain>
    </source>
</reference>
<organism evidence="1 2">
    <name type="scientific">Amazonocrinis nigriterrae CENA67</name>
    <dbReference type="NCBI Taxonomy" id="2794033"/>
    <lineage>
        <taxon>Bacteria</taxon>
        <taxon>Bacillati</taxon>
        <taxon>Cyanobacteriota</taxon>
        <taxon>Cyanophyceae</taxon>
        <taxon>Nostocales</taxon>
        <taxon>Nostocaceae</taxon>
        <taxon>Amazonocrinis</taxon>
        <taxon>Amazonocrinis nigriterrae</taxon>
    </lineage>
</organism>
<name>A0A8J7HZF4_9NOST</name>
<evidence type="ECO:0000313" key="1">
    <source>
        <dbReference type="EMBL" id="MBH8566208.1"/>
    </source>
</evidence>
<gene>
    <name evidence="1" type="ORF">I8748_29305</name>
</gene>